<dbReference type="KEGG" id="whj:H9Q79_01990"/>
<feature type="domain" description="Cell envelope-related transcriptional attenuator" evidence="4">
    <location>
        <begin position="94"/>
        <end position="253"/>
    </location>
</feature>
<gene>
    <name evidence="5" type="ORF">H9Q79_01990</name>
</gene>
<keyword evidence="6" id="KW-1185">Reference proteome</keyword>
<dbReference type="RefSeq" id="WP_118642446.1">
    <property type="nucleotide sequence ID" value="NZ_CP060635.1"/>
</dbReference>
<proteinExistence type="inferred from homology"/>
<protein>
    <submittedName>
        <fullName evidence="5">LCP family protein</fullName>
    </submittedName>
</protein>
<keyword evidence="3" id="KW-0472">Membrane</keyword>
<dbReference type="InterPro" id="IPR004474">
    <property type="entry name" value="LytR_CpsA_psr"/>
</dbReference>
<evidence type="ECO:0000256" key="2">
    <source>
        <dbReference type="SAM" id="MobiDB-lite"/>
    </source>
</evidence>
<dbReference type="Pfam" id="PF03816">
    <property type="entry name" value="LytR_cpsA_psr"/>
    <property type="match status" value="1"/>
</dbReference>
<dbReference type="PANTHER" id="PTHR33392:SF6">
    <property type="entry name" value="POLYISOPRENYL-TEICHOIC ACID--PEPTIDOGLYCAN TEICHOIC ACID TRANSFERASE TAGU"/>
    <property type="match status" value="1"/>
</dbReference>
<feature type="region of interest" description="Disordered" evidence="2">
    <location>
        <begin position="356"/>
        <end position="375"/>
    </location>
</feature>
<dbReference type="NCBIfam" id="TIGR00350">
    <property type="entry name" value="lytR_cpsA_psr"/>
    <property type="match status" value="1"/>
</dbReference>
<sequence length="375" mass="41955">MSVRKKRRRRKRTARNILIIELVLAALVGCGLFLYFKLSATLDKVNQAEIDFGNVQVNSSVQNQDPSQNPHLTGYRTIALVGVDSREDVEDTGNSDTMMIVVINNDTGGIKIVSLYRDTYLRVSQGDFEKANAAYNRGGAEQFLSMLNTNLDLNVTEFVTVDFSVMADMIDLLGGIDMTLTADETVHVNNYCVETSQVTGKEYTRIEPEVEGTYHLNGVQAVSYMRIRKGQGYDFRRTLRQRAVLYKLVDKLKTSDLGTLYTALDALMPNLYTNISKEDIIQLGLAVRGYSIEDTKGFPFDHIWGEIAQDATGLDCVVPVTLRSNVIKLHQFLYPDLEYSPSAELEEYSQYITDVTGYGEEDIPENSESGGELPS</sequence>
<reference evidence="5 6" key="1">
    <citation type="submission" date="2020-08" db="EMBL/GenBank/DDBJ databases">
        <authorList>
            <person name="Liu C."/>
            <person name="Sun Q."/>
        </authorList>
    </citation>
    <scope>NUCLEOTIDE SEQUENCE [LARGE SCALE GENOMIC DNA]</scope>
    <source>
        <strain evidence="5 6">NSJ-29</strain>
    </source>
</reference>
<keyword evidence="3" id="KW-0812">Transmembrane</keyword>
<dbReference type="AlphaFoldDB" id="A0A7G9GE59"/>
<keyword evidence="3" id="KW-1133">Transmembrane helix</keyword>
<dbReference type="InterPro" id="IPR050922">
    <property type="entry name" value="LytR/CpsA/Psr_CW_biosynth"/>
</dbReference>
<dbReference type="Proteomes" id="UP000515860">
    <property type="component" value="Chromosome"/>
</dbReference>
<dbReference type="EMBL" id="CP060635">
    <property type="protein sequence ID" value="QNM09091.1"/>
    <property type="molecule type" value="Genomic_DNA"/>
</dbReference>
<organism evidence="5 6">
    <name type="scientific">Wansuia hejianensis</name>
    <dbReference type="NCBI Taxonomy" id="2763667"/>
    <lineage>
        <taxon>Bacteria</taxon>
        <taxon>Bacillati</taxon>
        <taxon>Bacillota</taxon>
        <taxon>Clostridia</taxon>
        <taxon>Lachnospirales</taxon>
        <taxon>Lachnospiraceae</taxon>
        <taxon>Wansuia</taxon>
    </lineage>
</organism>
<evidence type="ECO:0000259" key="4">
    <source>
        <dbReference type="Pfam" id="PF03816"/>
    </source>
</evidence>
<evidence type="ECO:0000313" key="6">
    <source>
        <dbReference type="Proteomes" id="UP000515860"/>
    </source>
</evidence>
<name>A0A7G9GE59_9FIRM</name>
<evidence type="ECO:0000256" key="1">
    <source>
        <dbReference type="ARBA" id="ARBA00006068"/>
    </source>
</evidence>
<dbReference type="Gene3D" id="3.40.630.190">
    <property type="entry name" value="LCP protein"/>
    <property type="match status" value="1"/>
</dbReference>
<evidence type="ECO:0000256" key="3">
    <source>
        <dbReference type="SAM" id="Phobius"/>
    </source>
</evidence>
<evidence type="ECO:0000313" key="5">
    <source>
        <dbReference type="EMBL" id="QNM09091.1"/>
    </source>
</evidence>
<comment type="similarity">
    <text evidence="1">Belongs to the LytR/CpsA/Psr (LCP) family.</text>
</comment>
<feature type="transmembrane region" description="Helical" evidence="3">
    <location>
        <begin position="16"/>
        <end position="36"/>
    </location>
</feature>
<accession>A0A7G9GE59</accession>
<dbReference type="PANTHER" id="PTHR33392">
    <property type="entry name" value="POLYISOPRENYL-TEICHOIC ACID--PEPTIDOGLYCAN TEICHOIC ACID TRANSFERASE TAGU"/>
    <property type="match status" value="1"/>
</dbReference>